<comment type="caution">
    <text evidence="1">The sequence shown here is derived from an EMBL/GenBank/DDBJ whole genome shotgun (WGS) entry which is preliminary data.</text>
</comment>
<proteinExistence type="predicted"/>
<protein>
    <submittedName>
        <fullName evidence="1">Cyclin-dependent kinase F-4</fullName>
    </submittedName>
</protein>
<accession>A0ACC0ICA5</accession>
<keyword evidence="1" id="KW-0418">Kinase</keyword>
<dbReference type="EMBL" id="CM045763">
    <property type="protein sequence ID" value="KAI8022849.1"/>
    <property type="molecule type" value="Genomic_DNA"/>
</dbReference>
<reference evidence="1 2" key="1">
    <citation type="journal article" date="2022" name="Plant J.">
        <title>Chromosome-level genome of Camellia lanceoleosa provides a valuable resource for understanding genome evolution and self-incompatibility.</title>
        <authorList>
            <person name="Gong W."/>
            <person name="Xiao S."/>
            <person name="Wang L."/>
            <person name="Liao Z."/>
            <person name="Chang Y."/>
            <person name="Mo W."/>
            <person name="Hu G."/>
            <person name="Li W."/>
            <person name="Zhao G."/>
            <person name="Zhu H."/>
            <person name="Hu X."/>
            <person name="Ji K."/>
            <person name="Xiang X."/>
            <person name="Song Q."/>
            <person name="Yuan D."/>
            <person name="Jin S."/>
            <person name="Zhang L."/>
        </authorList>
    </citation>
    <scope>NUCLEOTIDE SEQUENCE [LARGE SCALE GENOMIC DNA]</scope>
    <source>
        <strain evidence="1">SQ_2022a</strain>
    </source>
</reference>
<evidence type="ECO:0000313" key="2">
    <source>
        <dbReference type="Proteomes" id="UP001060215"/>
    </source>
</evidence>
<organism evidence="1 2">
    <name type="scientific">Camellia lanceoleosa</name>
    <dbReference type="NCBI Taxonomy" id="1840588"/>
    <lineage>
        <taxon>Eukaryota</taxon>
        <taxon>Viridiplantae</taxon>
        <taxon>Streptophyta</taxon>
        <taxon>Embryophyta</taxon>
        <taxon>Tracheophyta</taxon>
        <taxon>Spermatophyta</taxon>
        <taxon>Magnoliopsida</taxon>
        <taxon>eudicotyledons</taxon>
        <taxon>Gunneridae</taxon>
        <taxon>Pentapetalae</taxon>
        <taxon>asterids</taxon>
        <taxon>Ericales</taxon>
        <taxon>Theaceae</taxon>
        <taxon>Camellia</taxon>
    </lineage>
</organism>
<evidence type="ECO:0000313" key="1">
    <source>
        <dbReference type="EMBL" id="KAI8022849.1"/>
    </source>
</evidence>
<keyword evidence="1" id="KW-0808">Transferase</keyword>
<dbReference type="Proteomes" id="UP001060215">
    <property type="component" value="Chromosome 6"/>
</dbReference>
<keyword evidence="2" id="KW-1185">Reference proteome</keyword>
<gene>
    <name evidence="1" type="ORF">LOK49_LG03G03378</name>
</gene>
<sequence length="223" mass="24766">MYNSAVDMWAMGAIMAELFTLRPLFPGSSEADEIYKICSIIGTPNETEWAEGLKLASAINYQFPQLTGVHLSVLMPSASKDAINIITSLCSWDPCKRPTALEALQHPFFQSCILGTSELSLSRFSSCIMLVAYASYLFFQLRCQHKFYGPVDEAPVDEVSNSSTADSPEEEVPAISKWKAIGWHAILTLWVSVLSGYLVDTIQEHRTHGTCLWLLLVSSCFQL</sequence>
<name>A0ACC0ICA5_9ERIC</name>